<organism evidence="1 2">
    <name type="scientific">Muribaculum gordoncarteri</name>
    <dbReference type="NCBI Taxonomy" id="2530390"/>
    <lineage>
        <taxon>Bacteria</taxon>
        <taxon>Pseudomonadati</taxon>
        <taxon>Bacteroidota</taxon>
        <taxon>Bacteroidia</taxon>
        <taxon>Bacteroidales</taxon>
        <taxon>Muribaculaceae</taxon>
        <taxon>Muribaculum</taxon>
    </lineage>
</organism>
<dbReference type="Proteomes" id="UP000297031">
    <property type="component" value="Chromosome"/>
</dbReference>
<keyword evidence="2" id="KW-1185">Reference proteome</keyword>
<dbReference type="EMBL" id="CP039393">
    <property type="protein sequence ID" value="QCD35822.1"/>
    <property type="molecule type" value="Genomic_DNA"/>
</dbReference>
<gene>
    <name evidence="1" type="primary">mobC</name>
    <name evidence="1" type="ORF">E7746_07980</name>
</gene>
<evidence type="ECO:0000313" key="2">
    <source>
        <dbReference type="Proteomes" id="UP000297031"/>
    </source>
</evidence>
<accession>A0A4P7VJ63</accession>
<dbReference type="OrthoDB" id="3268254at2"/>
<protein>
    <submittedName>
        <fullName evidence="1">Plasmid mobilization relaxosome protein MobC</fullName>
    </submittedName>
</protein>
<sequence length="118" mass="13252">MTLTKRISKHGRKPKPEWQRLRNEIKLHLDDGNYAVVKDMAREAGLSLNKFITRAVMGATIRKALTEEEYSMVRSLQGIANNLNQLARCANGMGFDTVASKVDSLLTTTLGLLSKFRM</sequence>
<evidence type="ECO:0000313" key="1">
    <source>
        <dbReference type="EMBL" id="QCD35822.1"/>
    </source>
</evidence>
<dbReference type="Pfam" id="PF21983">
    <property type="entry name" value="NikA-like"/>
    <property type="match status" value="1"/>
</dbReference>
<reference evidence="1 2" key="1">
    <citation type="submission" date="2019-02" db="EMBL/GenBank/DDBJ databases">
        <title>Isolation and identification of novel species under the genus Muribaculum.</title>
        <authorList>
            <person name="Miyake S."/>
            <person name="Ding Y."/>
            <person name="Low A."/>
            <person name="Soh M."/>
            <person name="Seedorf H."/>
        </authorList>
    </citation>
    <scope>NUCLEOTIDE SEQUENCE [LARGE SCALE GENOMIC DNA]</scope>
    <source>
        <strain evidence="1 2">TLL-A4</strain>
    </source>
</reference>
<dbReference type="InterPro" id="IPR053842">
    <property type="entry name" value="NikA-like"/>
</dbReference>
<name>A0A4P7VJ63_9BACT</name>
<proteinExistence type="predicted"/>
<dbReference type="RefSeq" id="WP_136410447.1">
    <property type="nucleotide sequence ID" value="NZ_CP039393.1"/>
</dbReference>
<dbReference type="AlphaFoldDB" id="A0A4P7VJ63"/>
<dbReference type="KEGG" id="mgod:E7746_07980"/>